<proteinExistence type="predicted"/>
<accession>A0A918MMY5</accession>
<reference evidence="1" key="1">
    <citation type="journal article" date="2014" name="Int. J. Syst. Evol. Microbiol.">
        <title>Complete genome sequence of Corynebacterium casei LMG S-19264T (=DSM 44701T), isolated from a smear-ripened cheese.</title>
        <authorList>
            <consortium name="US DOE Joint Genome Institute (JGI-PGF)"/>
            <person name="Walter F."/>
            <person name="Albersmeier A."/>
            <person name="Kalinowski J."/>
            <person name="Ruckert C."/>
        </authorList>
    </citation>
    <scope>NUCLEOTIDE SEQUENCE</scope>
    <source>
        <strain evidence="1">JCM 4490</strain>
    </source>
</reference>
<protein>
    <recommendedName>
        <fullName evidence="3">DUF2283 domain-containing protein</fullName>
    </recommendedName>
</protein>
<evidence type="ECO:0000313" key="2">
    <source>
        <dbReference type="Proteomes" id="UP000620224"/>
    </source>
</evidence>
<dbReference type="EMBL" id="BMUE01000002">
    <property type="protein sequence ID" value="GGW38459.1"/>
    <property type="molecule type" value="Genomic_DNA"/>
</dbReference>
<comment type="caution">
    <text evidence="1">The sequence shown here is derived from an EMBL/GenBank/DDBJ whole genome shotgun (WGS) entry which is preliminary data.</text>
</comment>
<name>A0A918MMY5_9ACTN</name>
<gene>
    <name evidence="1" type="ORF">GCM10010503_13280</name>
</gene>
<evidence type="ECO:0000313" key="1">
    <source>
        <dbReference type="EMBL" id="GGW38459.1"/>
    </source>
</evidence>
<dbReference type="InterPro" id="IPR019270">
    <property type="entry name" value="DUF2283"/>
</dbReference>
<organism evidence="1 2">
    <name type="scientific">Streptomyces lucensis JCM 4490</name>
    <dbReference type="NCBI Taxonomy" id="1306176"/>
    <lineage>
        <taxon>Bacteria</taxon>
        <taxon>Bacillati</taxon>
        <taxon>Actinomycetota</taxon>
        <taxon>Actinomycetes</taxon>
        <taxon>Kitasatosporales</taxon>
        <taxon>Streptomycetaceae</taxon>
        <taxon>Streptomyces</taxon>
    </lineage>
</organism>
<reference evidence="1" key="2">
    <citation type="submission" date="2020-09" db="EMBL/GenBank/DDBJ databases">
        <authorList>
            <person name="Sun Q."/>
            <person name="Ohkuma M."/>
        </authorList>
    </citation>
    <scope>NUCLEOTIDE SEQUENCE</scope>
    <source>
        <strain evidence="1">JCM 4490</strain>
    </source>
</reference>
<evidence type="ECO:0008006" key="3">
    <source>
        <dbReference type="Google" id="ProtNLM"/>
    </source>
</evidence>
<sequence>MADVRVTYDGTADAAYVYFTDPRTRARSAHMYACDPAGVDGMINLDFDAQGRLIGVEVLGAASKLPGYLLESAERLDAEDA</sequence>
<dbReference type="Pfam" id="PF10049">
    <property type="entry name" value="DUF2283"/>
    <property type="match status" value="1"/>
</dbReference>
<dbReference type="Proteomes" id="UP000620224">
    <property type="component" value="Unassembled WGS sequence"/>
</dbReference>
<keyword evidence="2" id="KW-1185">Reference proteome</keyword>
<dbReference type="RefSeq" id="WP_190013790.1">
    <property type="nucleotide sequence ID" value="NZ_BMUE01000002.1"/>
</dbReference>
<dbReference type="AlphaFoldDB" id="A0A918MMY5"/>